<comment type="subcellular location">
    <subcellularLocation>
        <location evidence="1 6">Secreted</location>
    </subcellularLocation>
</comment>
<comment type="caution">
    <text evidence="7">The sequence shown here is derived from an EMBL/GenBank/DDBJ whole genome shotgun (WGS) entry which is preliminary data.</text>
</comment>
<feature type="signal peptide" evidence="6">
    <location>
        <begin position="1"/>
        <end position="25"/>
    </location>
</feature>
<dbReference type="Pfam" id="PF05938">
    <property type="entry name" value="Self-incomp_S1"/>
    <property type="match status" value="1"/>
</dbReference>
<keyword evidence="8" id="KW-1185">Reference proteome</keyword>
<protein>
    <recommendedName>
        <fullName evidence="6">S-protein homolog</fullName>
    </recommendedName>
</protein>
<proteinExistence type="inferred from homology"/>
<gene>
    <name evidence="7" type="ORF">SHERM_21022</name>
</gene>
<reference evidence="7" key="1">
    <citation type="submission" date="2019-12" db="EMBL/GenBank/DDBJ databases">
        <authorList>
            <person name="Scholes J."/>
        </authorList>
    </citation>
    <scope>NUCLEOTIDE SEQUENCE</scope>
</reference>
<evidence type="ECO:0000256" key="6">
    <source>
        <dbReference type="RuleBase" id="RU367044"/>
    </source>
</evidence>
<dbReference type="OrthoDB" id="1848419at2759"/>
<keyword evidence="5 6" id="KW-0732">Signal</keyword>
<dbReference type="PANTHER" id="PTHR31232:SF155">
    <property type="entry name" value="PLANT SELF-INCOMPATIBILITY PROTEIN S1 FAMILY"/>
    <property type="match status" value="1"/>
</dbReference>
<keyword evidence="3 6" id="KW-0713">Self-incompatibility</keyword>
<evidence type="ECO:0000313" key="8">
    <source>
        <dbReference type="Proteomes" id="UP001153555"/>
    </source>
</evidence>
<sequence length="147" mass="17269">MGITLAKSLLISYFCLVLLFHFAYTPPLPGQGEPEPFHPSRYQVRITNLIQRPSLTFRCQSKDDDLGYHTLNFGQNYHWEFKLNIWSSTLFFCHFYWNGKQQVFDVFNGRKDHFTVIEWVVKEDGFYKVAGKANGEDKDLGKPYSWS</sequence>
<comment type="similarity">
    <text evidence="2 6">Belongs to the plant self-incompatibility (S1) protein family.</text>
</comment>
<evidence type="ECO:0000313" key="7">
    <source>
        <dbReference type="EMBL" id="CAA0823882.1"/>
    </source>
</evidence>
<name>A0A9N7RCF2_STRHE</name>
<evidence type="ECO:0000256" key="2">
    <source>
        <dbReference type="ARBA" id="ARBA00005581"/>
    </source>
</evidence>
<dbReference type="EMBL" id="CACSLK010024540">
    <property type="protein sequence ID" value="CAA0823882.1"/>
    <property type="molecule type" value="Genomic_DNA"/>
</dbReference>
<keyword evidence="4 6" id="KW-0964">Secreted</keyword>
<feature type="chain" id="PRO_5040540736" description="S-protein homolog" evidence="6">
    <location>
        <begin position="26"/>
        <end position="147"/>
    </location>
</feature>
<dbReference type="InterPro" id="IPR010264">
    <property type="entry name" value="Self-incomp_S1"/>
</dbReference>
<evidence type="ECO:0000256" key="4">
    <source>
        <dbReference type="ARBA" id="ARBA00022525"/>
    </source>
</evidence>
<organism evidence="7 8">
    <name type="scientific">Striga hermonthica</name>
    <name type="common">Purple witchweed</name>
    <name type="synonym">Buchnera hermonthica</name>
    <dbReference type="NCBI Taxonomy" id="68872"/>
    <lineage>
        <taxon>Eukaryota</taxon>
        <taxon>Viridiplantae</taxon>
        <taxon>Streptophyta</taxon>
        <taxon>Embryophyta</taxon>
        <taxon>Tracheophyta</taxon>
        <taxon>Spermatophyta</taxon>
        <taxon>Magnoliopsida</taxon>
        <taxon>eudicotyledons</taxon>
        <taxon>Gunneridae</taxon>
        <taxon>Pentapetalae</taxon>
        <taxon>asterids</taxon>
        <taxon>lamiids</taxon>
        <taxon>Lamiales</taxon>
        <taxon>Orobanchaceae</taxon>
        <taxon>Buchnereae</taxon>
        <taxon>Striga</taxon>
    </lineage>
</organism>
<dbReference type="Proteomes" id="UP001153555">
    <property type="component" value="Unassembled WGS sequence"/>
</dbReference>
<dbReference type="GO" id="GO:0005576">
    <property type="term" value="C:extracellular region"/>
    <property type="evidence" value="ECO:0007669"/>
    <property type="project" value="UniProtKB-SubCell"/>
</dbReference>
<accession>A0A9N7RCF2</accession>
<dbReference type="PANTHER" id="PTHR31232">
    <property type="match status" value="1"/>
</dbReference>
<evidence type="ECO:0000256" key="5">
    <source>
        <dbReference type="ARBA" id="ARBA00022729"/>
    </source>
</evidence>
<evidence type="ECO:0000256" key="3">
    <source>
        <dbReference type="ARBA" id="ARBA00022471"/>
    </source>
</evidence>
<dbReference type="GO" id="GO:0060320">
    <property type="term" value="P:rejection of self pollen"/>
    <property type="evidence" value="ECO:0007669"/>
    <property type="project" value="UniProtKB-KW"/>
</dbReference>
<evidence type="ECO:0000256" key="1">
    <source>
        <dbReference type="ARBA" id="ARBA00004613"/>
    </source>
</evidence>
<dbReference type="AlphaFoldDB" id="A0A9N7RCF2"/>